<protein>
    <submittedName>
        <fullName evidence="1">Uncharacterized protein</fullName>
    </submittedName>
</protein>
<keyword evidence="2" id="KW-1185">Reference proteome</keyword>
<reference evidence="1 2" key="1">
    <citation type="submission" date="2019-02" db="EMBL/GenBank/DDBJ databases">
        <title>Deep-cultivation of Planctomycetes and their phenomic and genomic characterization uncovers novel biology.</title>
        <authorList>
            <person name="Wiegand S."/>
            <person name="Jogler M."/>
            <person name="Boedeker C."/>
            <person name="Pinto D."/>
            <person name="Vollmers J."/>
            <person name="Rivas-Marin E."/>
            <person name="Kohn T."/>
            <person name="Peeters S.H."/>
            <person name="Heuer A."/>
            <person name="Rast P."/>
            <person name="Oberbeckmann S."/>
            <person name="Bunk B."/>
            <person name="Jeske O."/>
            <person name="Meyerdierks A."/>
            <person name="Storesund J.E."/>
            <person name="Kallscheuer N."/>
            <person name="Luecker S."/>
            <person name="Lage O.M."/>
            <person name="Pohl T."/>
            <person name="Merkel B.J."/>
            <person name="Hornburger P."/>
            <person name="Mueller R.-W."/>
            <person name="Bruemmer F."/>
            <person name="Labrenz M."/>
            <person name="Spormann A.M."/>
            <person name="Op den Camp H."/>
            <person name="Overmann J."/>
            <person name="Amann R."/>
            <person name="Jetten M.S.M."/>
            <person name="Mascher T."/>
            <person name="Medema M.H."/>
            <person name="Devos D.P."/>
            <person name="Kaster A.-K."/>
            <person name="Ovreas L."/>
            <person name="Rohde M."/>
            <person name="Galperin M.Y."/>
            <person name="Jogler C."/>
        </authorList>
    </citation>
    <scope>NUCLEOTIDE SEQUENCE [LARGE SCALE GENOMIC DNA]</scope>
    <source>
        <strain evidence="1 2">HG15A2</strain>
    </source>
</reference>
<organism evidence="1 2">
    <name type="scientific">Adhaeretor mobilis</name>
    <dbReference type="NCBI Taxonomy" id="1930276"/>
    <lineage>
        <taxon>Bacteria</taxon>
        <taxon>Pseudomonadati</taxon>
        <taxon>Planctomycetota</taxon>
        <taxon>Planctomycetia</taxon>
        <taxon>Pirellulales</taxon>
        <taxon>Lacipirellulaceae</taxon>
        <taxon>Adhaeretor</taxon>
    </lineage>
</organism>
<proteinExistence type="predicted"/>
<evidence type="ECO:0000313" key="1">
    <source>
        <dbReference type="EMBL" id="QDS97306.1"/>
    </source>
</evidence>
<name>A0A517MQZ9_9BACT</name>
<dbReference type="EMBL" id="CP036263">
    <property type="protein sequence ID" value="QDS97306.1"/>
    <property type="molecule type" value="Genomic_DNA"/>
</dbReference>
<evidence type="ECO:0000313" key="2">
    <source>
        <dbReference type="Proteomes" id="UP000319852"/>
    </source>
</evidence>
<dbReference type="RefSeq" id="WP_218932284.1">
    <property type="nucleotide sequence ID" value="NZ_CP036263.1"/>
</dbReference>
<accession>A0A517MQZ9</accession>
<dbReference type="KEGG" id="amob:HG15A2_05670"/>
<dbReference type="AlphaFoldDB" id="A0A517MQZ9"/>
<gene>
    <name evidence="1" type="ORF">HG15A2_05670</name>
</gene>
<dbReference type="Proteomes" id="UP000319852">
    <property type="component" value="Chromosome"/>
</dbReference>
<sequence length="52" mass="6147">MFRWFLRRKLAAEEKKLDASMDYLRHILDVSPGAFFRFASIMPFANSLNKLP</sequence>